<dbReference type="Proteomes" id="UP000233837">
    <property type="component" value="Unassembled WGS sequence"/>
</dbReference>
<sequence length="81" mass="9063">MKHNVFRVNLRAGGGDVVDDGFDASEALLHRLILHLDSVQLVLELHYTGSTGRLKSVFKNCPSLACCGGRDDVRQNWLRDR</sequence>
<evidence type="ECO:0000313" key="2">
    <source>
        <dbReference type="Proteomes" id="UP000233837"/>
    </source>
</evidence>
<protein>
    <submittedName>
        <fullName evidence="1">Uncharacterized protein</fullName>
    </submittedName>
</protein>
<organism evidence="1 2">
    <name type="scientific">Dendrobium catenatum</name>
    <dbReference type="NCBI Taxonomy" id="906689"/>
    <lineage>
        <taxon>Eukaryota</taxon>
        <taxon>Viridiplantae</taxon>
        <taxon>Streptophyta</taxon>
        <taxon>Embryophyta</taxon>
        <taxon>Tracheophyta</taxon>
        <taxon>Spermatophyta</taxon>
        <taxon>Magnoliopsida</taxon>
        <taxon>Liliopsida</taxon>
        <taxon>Asparagales</taxon>
        <taxon>Orchidaceae</taxon>
        <taxon>Epidendroideae</taxon>
        <taxon>Malaxideae</taxon>
        <taxon>Dendrobiinae</taxon>
        <taxon>Dendrobium</taxon>
    </lineage>
</organism>
<dbReference type="AlphaFoldDB" id="A0A2I0VCE9"/>
<keyword evidence="2" id="KW-1185">Reference proteome</keyword>
<accession>A0A2I0VCE9</accession>
<reference evidence="1 2" key="1">
    <citation type="journal article" date="2016" name="Sci. Rep.">
        <title>The Dendrobium catenatum Lindl. genome sequence provides insights into polysaccharide synthase, floral development and adaptive evolution.</title>
        <authorList>
            <person name="Zhang G.Q."/>
            <person name="Xu Q."/>
            <person name="Bian C."/>
            <person name="Tsai W.C."/>
            <person name="Yeh C.M."/>
            <person name="Liu K.W."/>
            <person name="Yoshida K."/>
            <person name="Zhang L.S."/>
            <person name="Chang S.B."/>
            <person name="Chen F."/>
            <person name="Shi Y."/>
            <person name="Su Y.Y."/>
            <person name="Zhang Y.Q."/>
            <person name="Chen L.J."/>
            <person name="Yin Y."/>
            <person name="Lin M."/>
            <person name="Huang H."/>
            <person name="Deng H."/>
            <person name="Wang Z.W."/>
            <person name="Zhu S.L."/>
            <person name="Zhao X."/>
            <person name="Deng C."/>
            <person name="Niu S.C."/>
            <person name="Huang J."/>
            <person name="Wang M."/>
            <person name="Liu G.H."/>
            <person name="Yang H.J."/>
            <person name="Xiao X.J."/>
            <person name="Hsiao Y.Y."/>
            <person name="Wu W.L."/>
            <person name="Chen Y.Y."/>
            <person name="Mitsuda N."/>
            <person name="Ohme-Takagi M."/>
            <person name="Luo Y.B."/>
            <person name="Van de Peer Y."/>
            <person name="Liu Z.J."/>
        </authorList>
    </citation>
    <scope>NUCLEOTIDE SEQUENCE [LARGE SCALE GENOMIC DNA]</scope>
    <source>
        <tissue evidence="1">The whole plant</tissue>
    </source>
</reference>
<name>A0A2I0VCE9_9ASPA</name>
<reference evidence="1 2" key="2">
    <citation type="journal article" date="2017" name="Nature">
        <title>The Apostasia genome and the evolution of orchids.</title>
        <authorList>
            <person name="Zhang G.Q."/>
            <person name="Liu K.W."/>
            <person name="Li Z."/>
            <person name="Lohaus R."/>
            <person name="Hsiao Y.Y."/>
            <person name="Niu S.C."/>
            <person name="Wang J.Y."/>
            <person name="Lin Y.C."/>
            <person name="Xu Q."/>
            <person name="Chen L.J."/>
            <person name="Yoshida K."/>
            <person name="Fujiwara S."/>
            <person name="Wang Z.W."/>
            <person name="Zhang Y.Q."/>
            <person name="Mitsuda N."/>
            <person name="Wang M."/>
            <person name="Liu G.H."/>
            <person name="Pecoraro L."/>
            <person name="Huang H.X."/>
            <person name="Xiao X.J."/>
            <person name="Lin M."/>
            <person name="Wu X.Y."/>
            <person name="Wu W.L."/>
            <person name="Chen Y.Y."/>
            <person name="Chang S.B."/>
            <person name="Sakamoto S."/>
            <person name="Ohme-Takagi M."/>
            <person name="Yagi M."/>
            <person name="Zeng S.J."/>
            <person name="Shen C.Y."/>
            <person name="Yeh C.M."/>
            <person name="Luo Y.B."/>
            <person name="Tsai W.C."/>
            <person name="Van de Peer Y."/>
            <person name="Liu Z.J."/>
        </authorList>
    </citation>
    <scope>NUCLEOTIDE SEQUENCE [LARGE SCALE GENOMIC DNA]</scope>
    <source>
        <tissue evidence="1">The whole plant</tissue>
    </source>
</reference>
<proteinExistence type="predicted"/>
<gene>
    <name evidence="1" type="ORF">MA16_Dca027967</name>
</gene>
<evidence type="ECO:0000313" key="1">
    <source>
        <dbReference type="EMBL" id="PKU61070.1"/>
    </source>
</evidence>
<dbReference type="EMBL" id="KZ504812">
    <property type="protein sequence ID" value="PKU61070.1"/>
    <property type="molecule type" value="Genomic_DNA"/>
</dbReference>